<evidence type="ECO:0000256" key="6">
    <source>
        <dbReference type="ARBA" id="ARBA00023002"/>
    </source>
</evidence>
<dbReference type="GO" id="GO:0030976">
    <property type="term" value="F:thiamine pyrophosphate binding"/>
    <property type="evidence" value="ECO:0007669"/>
    <property type="project" value="InterPro"/>
</dbReference>
<dbReference type="SMART" id="SM00861">
    <property type="entry name" value="Transket_pyr"/>
    <property type="match status" value="1"/>
</dbReference>
<evidence type="ECO:0000313" key="11">
    <source>
        <dbReference type="Proteomes" id="UP000664654"/>
    </source>
</evidence>
<evidence type="ECO:0000259" key="9">
    <source>
        <dbReference type="SMART" id="SM00861"/>
    </source>
</evidence>
<comment type="function">
    <text evidence="2">E1 component of the 2-oxoglutarate dehydrogenase (OGDH) complex which catalyzes the decarboxylation of 2-oxoglutarate, the first step in the conversion of 2-oxoglutarate to succinyl-CoA and CO(2).</text>
</comment>
<dbReference type="NCBIfam" id="NF008907">
    <property type="entry name" value="PRK12270.1"/>
    <property type="match status" value="1"/>
</dbReference>
<dbReference type="InterPro" id="IPR029061">
    <property type="entry name" value="THDP-binding"/>
</dbReference>
<gene>
    <name evidence="10" type="ORF">J0A66_17235</name>
</gene>
<dbReference type="InterPro" id="IPR001017">
    <property type="entry name" value="DH_E1"/>
</dbReference>
<keyword evidence="11" id="KW-1185">Reference proteome</keyword>
<dbReference type="PANTHER" id="PTHR23152">
    <property type="entry name" value="2-OXOGLUTARATE DEHYDROGENASE"/>
    <property type="match status" value="1"/>
</dbReference>
<dbReference type="Gene3D" id="1.10.287.1150">
    <property type="entry name" value="TPP helical domain"/>
    <property type="match status" value="1"/>
</dbReference>
<dbReference type="CDD" id="cd02016">
    <property type="entry name" value="TPP_E1_OGDC_like"/>
    <property type="match status" value="1"/>
</dbReference>
<dbReference type="Pfam" id="PF16870">
    <property type="entry name" value="OxoGdeHyase_C"/>
    <property type="match status" value="1"/>
</dbReference>
<dbReference type="Gene3D" id="3.40.50.970">
    <property type="match status" value="1"/>
</dbReference>
<dbReference type="GO" id="GO:0006099">
    <property type="term" value="P:tricarboxylic acid cycle"/>
    <property type="evidence" value="ECO:0007669"/>
    <property type="project" value="TreeGrafter"/>
</dbReference>
<evidence type="ECO:0000313" key="10">
    <source>
        <dbReference type="EMBL" id="MBN7826980.1"/>
    </source>
</evidence>
<dbReference type="FunFam" id="1.10.287.1150:FF:000004">
    <property type="entry name" value="2-oxoglutarate dehydrogenase E1 component"/>
    <property type="match status" value="1"/>
</dbReference>
<comment type="cofactor">
    <cofactor evidence="1">
        <name>thiamine diphosphate</name>
        <dbReference type="ChEBI" id="CHEBI:58937"/>
    </cofactor>
</comment>
<dbReference type="GO" id="GO:0005829">
    <property type="term" value="C:cytosol"/>
    <property type="evidence" value="ECO:0007669"/>
    <property type="project" value="TreeGrafter"/>
</dbReference>
<dbReference type="PANTHER" id="PTHR23152:SF4">
    <property type="entry name" value="2-OXOADIPATE DEHYDROGENASE COMPLEX COMPONENT E1"/>
    <property type="match status" value="1"/>
</dbReference>
<dbReference type="PIRSF" id="PIRSF000157">
    <property type="entry name" value="Oxoglu_dh_E1"/>
    <property type="match status" value="1"/>
</dbReference>
<dbReference type="NCBIfam" id="TIGR00239">
    <property type="entry name" value="2oxo_dh_E1"/>
    <property type="match status" value="1"/>
</dbReference>
<dbReference type="Pfam" id="PF00676">
    <property type="entry name" value="E1_dh"/>
    <property type="match status" value="1"/>
</dbReference>
<keyword evidence="7" id="KW-0786">Thiamine pyrophosphate</keyword>
<feature type="domain" description="Transketolase-like pyrimidine-binding" evidence="9">
    <location>
        <begin position="597"/>
        <end position="790"/>
    </location>
</feature>
<organism evidence="10 11">
    <name type="scientific">Bowmanella dokdonensis</name>
    <dbReference type="NCBI Taxonomy" id="751969"/>
    <lineage>
        <taxon>Bacteria</taxon>
        <taxon>Pseudomonadati</taxon>
        <taxon>Pseudomonadota</taxon>
        <taxon>Gammaproteobacteria</taxon>
        <taxon>Alteromonadales</taxon>
        <taxon>Alteromonadaceae</taxon>
        <taxon>Bowmanella</taxon>
    </lineage>
</organism>
<dbReference type="Proteomes" id="UP000664654">
    <property type="component" value="Unassembled WGS sequence"/>
</dbReference>
<dbReference type="SUPFAM" id="SSF52518">
    <property type="entry name" value="Thiamin diphosphate-binding fold (THDP-binding)"/>
    <property type="match status" value="2"/>
</dbReference>
<dbReference type="AlphaFoldDB" id="A0A939IQI6"/>
<proteinExistence type="inferred from homology"/>
<dbReference type="FunFam" id="3.40.50.970:FF:000014">
    <property type="entry name" value="2-oxoglutarate dehydrogenase E1 component"/>
    <property type="match status" value="1"/>
</dbReference>
<evidence type="ECO:0000256" key="4">
    <source>
        <dbReference type="ARBA" id="ARBA00012280"/>
    </source>
</evidence>
<dbReference type="EC" id="1.2.4.2" evidence="4"/>
<dbReference type="EMBL" id="JAFKCV010000012">
    <property type="protein sequence ID" value="MBN7826980.1"/>
    <property type="molecule type" value="Genomic_DNA"/>
</dbReference>
<dbReference type="Pfam" id="PF16078">
    <property type="entry name" value="2-oxogl_dehyd_N"/>
    <property type="match status" value="1"/>
</dbReference>
<dbReference type="InterPro" id="IPR032106">
    <property type="entry name" value="2-oxogl_dehyd_N"/>
</dbReference>
<comment type="caution">
    <text evidence="10">The sequence shown here is derived from an EMBL/GenBank/DDBJ whole genome shotgun (WGS) entry which is preliminary data.</text>
</comment>
<evidence type="ECO:0000256" key="8">
    <source>
        <dbReference type="ARBA" id="ARBA00030680"/>
    </source>
</evidence>
<dbReference type="Pfam" id="PF02779">
    <property type="entry name" value="Transket_pyr"/>
    <property type="match status" value="1"/>
</dbReference>
<protein>
    <recommendedName>
        <fullName evidence="5">2-oxoglutarate dehydrogenase E1 component</fullName>
        <ecNumber evidence="4">1.2.4.2</ecNumber>
    </recommendedName>
    <alternativeName>
        <fullName evidence="8">Alpha-ketoglutarate dehydrogenase</fullName>
    </alternativeName>
</protein>
<evidence type="ECO:0000256" key="3">
    <source>
        <dbReference type="ARBA" id="ARBA00006936"/>
    </source>
</evidence>
<dbReference type="NCBIfam" id="NF006914">
    <property type="entry name" value="PRK09404.1"/>
    <property type="match status" value="1"/>
</dbReference>
<accession>A0A939IQI6</accession>
<dbReference type="Gene3D" id="3.40.50.12470">
    <property type="match status" value="1"/>
</dbReference>
<dbReference type="Gene3D" id="3.40.50.11610">
    <property type="entry name" value="Multifunctional 2-oxoglutarate metabolism enzyme, C-terminal domain"/>
    <property type="match status" value="1"/>
</dbReference>
<evidence type="ECO:0000256" key="7">
    <source>
        <dbReference type="ARBA" id="ARBA00023052"/>
    </source>
</evidence>
<dbReference type="InterPro" id="IPR031717">
    <property type="entry name" value="ODO-1/KGD_C"/>
</dbReference>
<dbReference type="InterPro" id="IPR011603">
    <property type="entry name" value="2oxoglutarate_DH_E1"/>
</dbReference>
<reference evidence="10" key="1">
    <citation type="submission" date="2021-03" db="EMBL/GenBank/DDBJ databases">
        <title>novel species isolated from a fishpond in China.</title>
        <authorList>
            <person name="Lu H."/>
            <person name="Cai Z."/>
        </authorList>
    </citation>
    <scope>NUCLEOTIDE SEQUENCE</scope>
    <source>
        <strain evidence="10">JCM 30855</strain>
    </source>
</reference>
<dbReference type="RefSeq" id="WP_206575091.1">
    <property type="nucleotide sequence ID" value="NZ_JAFKCV010000012.1"/>
</dbReference>
<sequence>MLESVMKAWWESSHMAGGNAAYVEELYEAYLDDPQSVSQEWRTIFDQLPKVNGVELETNHSQIRDQFRTMAKLGPMSRVATAVSGASGGDEKQVKVLQLINAFRFRGHQHANLDPLGLWKQERVRDLELSHHELSEADFDRAFNVGSYAIGKDSMPLGELFKSLNRTYCGSVGAEYMHITNTEQKRWIQQRFESVQAKPEFDRDTKVGILKGLVAADGMEKYLGSKFPGAKRFSLEGGDALIPMLKNLITHAGTNGAKEVVVGMAHRGRLNVLVNVLGKNPSVLFDEFAGKHDESLGAGDVKYHAGYSSDYATPGGNVHLALAFNPSHLEIVNPVVMGSVRARLDRRGCSDGSTVVPITIHGDAAIAGQGVVQETFNMSQTRAFAVGGTVRIVINNQVGFTTSKREDTRSTQYCTDIAKMVQAPIFHVNADDPEAVIFVTQLALDYRNTFKRDVVIDLVCYRRHGHNEADEPNATQPLMYQKIKKHPVPREIYADQLLAEGIIDKHEVEKMVSDYRAALDHGACVVEEWRPMTEHSVDWSPYLGHDWDVIYDGAITIDKLRELGEKIFSYPESVKLNSRVNKVYEDRKAMIAGEKPLDWGCAEMLAYASIVDLGKRIRMTGQDSGRGTFFHRHAVLHNQKDGSTYMPLQHVREGQGPMEIYDSVLSEEAVMAFEYGYSTAEPGCLTIWEAQFGDFANGAQVVIDQFLSSGEAKWGRLCGLTLLLPHGYEGQGPEHSSARLERFLQMCADHNWQVCVPSTPAQVFNMIRRQMVRPMRRPLIVMSPKSLLRHAMATSSLEELAEGVFKSVIGEVDEINPTKVKRVVMCSGKVYYDLLDQRRKNEQDDVAIIRIEQLYPFPHAEIAEVLEAYKHVQDWVWCQEEPQNQGAWYCSQHHFWSAIPDGARLTYAGRSASASPAVGYVSIHNQQQKALVDDALSIK</sequence>
<name>A0A939IQI6_9ALTE</name>
<evidence type="ECO:0000256" key="2">
    <source>
        <dbReference type="ARBA" id="ARBA00003906"/>
    </source>
</evidence>
<comment type="similarity">
    <text evidence="3">Belongs to the alpha-ketoglutarate dehydrogenase family.</text>
</comment>
<evidence type="ECO:0000256" key="1">
    <source>
        <dbReference type="ARBA" id="ARBA00001964"/>
    </source>
</evidence>
<keyword evidence="6 10" id="KW-0560">Oxidoreductase</keyword>
<dbReference type="GO" id="GO:0004591">
    <property type="term" value="F:oxoglutarate dehydrogenase (succinyl-transferring) activity"/>
    <property type="evidence" value="ECO:0007669"/>
    <property type="project" value="UniProtKB-EC"/>
</dbReference>
<evidence type="ECO:0000256" key="5">
    <source>
        <dbReference type="ARBA" id="ARBA00013321"/>
    </source>
</evidence>
<dbReference type="FunFam" id="3.40.50.11610:FF:000001">
    <property type="entry name" value="2-oxoglutarate dehydrogenase E1 component"/>
    <property type="match status" value="1"/>
</dbReference>
<dbReference type="GO" id="GO:0045252">
    <property type="term" value="C:oxoglutarate dehydrogenase complex"/>
    <property type="evidence" value="ECO:0007669"/>
    <property type="project" value="TreeGrafter"/>
</dbReference>
<dbReference type="InterPro" id="IPR005475">
    <property type="entry name" value="Transketolase-like_Pyr-bd"/>
</dbReference>
<dbReference type="InterPro" id="IPR042179">
    <property type="entry name" value="KGD_C_sf"/>
</dbReference>